<protein>
    <submittedName>
        <fullName evidence="1">Tail assembly chaperone</fullName>
    </submittedName>
</protein>
<accession>A0A9Q9F2G7</accession>
<organism evidence="1 2">
    <name type="scientific">Macrococcus equipercicus</name>
    <dbReference type="NCBI Taxonomy" id="69967"/>
    <lineage>
        <taxon>Bacteria</taxon>
        <taxon>Bacillati</taxon>
        <taxon>Bacillota</taxon>
        <taxon>Bacilli</taxon>
        <taxon>Bacillales</taxon>
        <taxon>Staphylococcaceae</taxon>
        <taxon>Macrococcus</taxon>
    </lineage>
</organism>
<dbReference type="AlphaFoldDB" id="A0A9Q9F2G7"/>
<name>A0A9Q9F2G7_9STAP</name>
<dbReference type="EMBL" id="CP073809">
    <property type="protein sequence ID" value="UTH14770.1"/>
    <property type="molecule type" value="Genomic_DNA"/>
</dbReference>
<dbReference type="Proteomes" id="UP001057381">
    <property type="component" value="Chromosome"/>
</dbReference>
<dbReference type="Pfam" id="PF12363">
    <property type="entry name" value="Phage_TAC_12"/>
    <property type="match status" value="1"/>
</dbReference>
<reference evidence="1" key="1">
    <citation type="submission" date="2021-04" db="EMBL/GenBank/DDBJ databases">
        <title>Complete Genome Sequences of Macrococcus spp. from dog and cattle.</title>
        <authorList>
            <person name="Schwendener S."/>
            <person name="Perreten V."/>
        </authorList>
    </citation>
    <scope>NUCLEOTIDE SEQUENCE</scope>
    <source>
        <strain evidence="1">Epi0143-OL</strain>
    </source>
</reference>
<evidence type="ECO:0000313" key="1">
    <source>
        <dbReference type="EMBL" id="UTH14770.1"/>
    </source>
</evidence>
<gene>
    <name evidence="1" type="ORF">KFV11_05320</name>
</gene>
<evidence type="ECO:0000313" key="2">
    <source>
        <dbReference type="Proteomes" id="UP001057381"/>
    </source>
</evidence>
<dbReference type="InterPro" id="IPR024410">
    <property type="entry name" value="Phage_TAC_12"/>
</dbReference>
<dbReference type="KEGG" id="mequ:KFV11_05320"/>
<proteinExistence type="predicted"/>
<sequence length="119" mass="13113">MLTINVNGQELELRFGLGELNAVDKALGLEVEKINLGEGFEMLVPKLQTANPLAIAKIIPALTLGQPARPKTEEQVMQVLQAVKDQYGSFQGFADAVLEEMKHHFLTQDLVEKALQETV</sequence>
<dbReference type="RefSeq" id="WP_254250548.1">
    <property type="nucleotide sequence ID" value="NZ_CP073809.1"/>
</dbReference>